<evidence type="ECO:0000313" key="10">
    <source>
        <dbReference type="Proteomes" id="UP001173801"/>
    </source>
</evidence>
<name>A0ABT7HNL4_9BACT</name>
<keyword evidence="9" id="KW-0282">Flagellum</keyword>
<comment type="caution">
    <text evidence="9">The sequence shown here is derived from an EMBL/GenBank/DDBJ whole genome shotgun (WGS) entry which is preliminary data.</text>
</comment>
<evidence type="ECO:0000256" key="5">
    <source>
        <dbReference type="RuleBase" id="RU362066"/>
    </source>
</evidence>
<dbReference type="PANTHER" id="PTHR30288:SF0">
    <property type="entry name" value="FLAGELLAR HOOK-ASSOCIATED PROTEIN 2"/>
    <property type="match status" value="1"/>
</dbReference>
<proteinExistence type="inferred from homology"/>
<dbReference type="RefSeq" id="WP_284937024.1">
    <property type="nucleotide sequence ID" value="NZ_JANURM010000002.1"/>
</dbReference>
<comment type="similarity">
    <text evidence="1 5">Belongs to the FliD family.</text>
</comment>
<evidence type="ECO:0000256" key="6">
    <source>
        <dbReference type="SAM" id="MobiDB-lite"/>
    </source>
</evidence>
<feature type="region of interest" description="Disordered" evidence="6">
    <location>
        <begin position="1"/>
        <end position="21"/>
    </location>
</feature>
<feature type="domain" description="Flagellar hook-associated protein 2 C-terminal" evidence="8">
    <location>
        <begin position="255"/>
        <end position="586"/>
    </location>
</feature>
<gene>
    <name evidence="9" type="primary">fliD</name>
    <name evidence="9" type="ORF">NYG85_03155</name>
</gene>
<dbReference type="Gene3D" id="3.30.70.2120">
    <property type="match status" value="1"/>
</dbReference>
<keyword evidence="5" id="KW-0964">Secreted</keyword>
<comment type="subcellular location">
    <subcellularLocation>
        <location evidence="5">Secreted</location>
    </subcellularLocation>
    <subcellularLocation>
        <location evidence="5">Bacterial flagellum</location>
    </subcellularLocation>
</comment>
<evidence type="ECO:0000256" key="1">
    <source>
        <dbReference type="ARBA" id="ARBA00009764"/>
    </source>
</evidence>
<accession>A0ABT7HNL4</accession>
<dbReference type="Proteomes" id="UP001173801">
    <property type="component" value="Unassembled WGS sequence"/>
</dbReference>
<comment type="subunit">
    <text evidence="2 5">Homopentamer.</text>
</comment>
<keyword evidence="9" id="KW-0966">Cell projection</keyword>
<sequence>MADSTVSSTTSASKGIMGLGKGNSTQLNDELISKLKAADESAQINPITKNIDKNKERQEDLKALKTLANNVQSAFSALDNETLYVKRKVNSTGTSASVSAVSGVSLQDLDLDVKQLAQRDSYQSAKFKDQLGIIGVDNSGSFKINIRGVSYQIDVNQSSSLQDIADQINERASGDLQARIVNVGGNNPYQMIIQSKNTGKEQQITFSDDTSGVLKKLGLDSDPIAVLDDKGQPVYNDDGTAKTTSNFEKNRITQAQDAEFTYNGLSVTRSSNTIEDLRSGVTINLKETGKSSFQIVQDTEDIVKAVEDMVQQYNTLVKNLNISTSYDDKTKQSGNFQGVSEITALRSNLNRIFTQQNEKGLSLSDFGLSFSESGELEFSWVDTSTNLTKKDNAKFLSKLANDPDGLKAFFMGTTDIKSASYYAPSSVKSGALKLEAGDLTINGISIKLDETQSTNSAKDNALALANAINNAGIAGIYASLNNDQTGIILKSLDDTDIEIKAKDNATNNFGLSTSTTNSVTTRTSGLFTQLNTTLKAITQDKTGILDVYGTKLSDEQKALDTEKEKIQKSLDTKYSTMRERFVLYSQQITELENQFASLKSMIDFELNGNK</sequence>
<evidence type="ECO:0000259" key="8">
    <source>
        <dbReference type="Pfam" id="PF07195"/>
    </source>
</evidence>
<evidence type="ECO:0000313" key="9">
    <source>
        <dbReference type="EMBL" id="MDL0088375.1"/>
    </source>
</evidence>
<dbReference type="PANTHER" id="PTHR30288">
    <property type="entry name" value="FLAGELLAR CAP/ASSEMBLY PROTEIN FLID"/>
    <property type="match status" value="1"/>
</dbReference>
<organism evidence="9 10">
    <name type="scientific">Campylobacter gastrosuis</name>
    <dbReference type="NCBI Taxonomy" id="2974576"/>
    <lineage>
        <taxon>Bacteria</taxon>
        <taxon>Pseudomonadati</taxon>
        <taxon>Campylobacterota</taxon>
        <taxon>Epsilonproteobacteria</taxon>
        <taxon>Campylobacterales</taxon>
        <taxon>Campylobacteraceae</taxon>
        <taxon>Campylobacter</taxon>
    </lineage>
</organism>
<comment type="function">
    <text evidence="5">Required for morphogenesis and for the elongation of the flagellar filament by facilitating polymerization of the flagellin monomers at the tip of growing filament. Forms a capping structure, which prevents flagellin subunits (transported through the central channel of the flagellum) from leaking out without polymerization at the distal end.</text>
</comment>
<evidence type="ECO:0000256" key="4">
    <source>
        <dbReference type="ARBA" id="ARBA00023143"/>
    </source>
</evidence>
<reference evidence="9" key="1">
    <citation type="submission" date="2022-08" db="EMBL/GenBank/DDBJ databases">
        <authorList>
            <person name="Wang H."/>
        </authorList>
    </citation>
    <scope>NUCLEOTIDE SEQUENCE</scope>
    <source>
        <strain evidence="9">PS10</strain>
    </source>
</reference>
<keyword evidence="4 5" id="KW-0975">Bacterial flagellum</keyword>
<dbReference type="Pfam" id="PF07195">
    <property type="entry name" value="FliD_C"/>
    <property type="match status" value="1"/>
</dbReference>
<reference evidence="9" key="2">
    <citation type="journal article" date="2023" name="Microorganisms">
        <title>Isolation and Genomic Characteristics of Cat-Borne Campylobacter felis sp. nov. and Sheep-Borne Campylobacter ovis sp. nov.</title>
        <authorList>
            <person name="Wang H."/>
            <person name="Li Y."/>
            <person name="Gu Y."/>
            <person name="Zhou G."/>
            <person name="Chen X."/>
            <person name="Zhang X."/>
            <person name="Shao Z."/>
            <person name="Zhang J."/>
            <person name="Zhang M."/>
        </authorList>
    </citation>
    <scope>NUCLEOTIDE SEQUENCE</scope>
    <source>
        <strain evidence="9">PS10</strain>
    </source>
</reference>
<keyword evidence="10" id="KW-1185">Reference proteome</keyword>
<dbReference type="InterPro" id="IPR003481">
    <property type="entry name" value="FliD_N"/>
</dbReference>
<dbReference type="InterPro" id="IPR010809">
    <property type="entry name" value="FliD_C"/>
</dbReference>
<evidence type="ECO:0000259" key="7">
    <source>
        <dbReference type="Pfam" id="PF02465"/>
    </source>
</evidence>
<evidence type="ECO:0000256" key="3">
    <source>
        <dbReference type="ARBA" id="ARBA00023054"/>
    </source>
</evidence>
<keyword evidence="9" id="KW-0969">Cilium</keyword>
<keyword evidence="3" id="KW-0175">Coiled coil</keyword>
<dbReference type="EMBL" id="JANURM010000002">
    <property type="protein sequence ID" value="MDL0088375.1"/>
    <property type="molecule type" value="Genomic_DNA"/>
</dbReference>
<feature type="domain" description="Flagellar hook-associated protein 2 N-terminal" evidence="7">
    <location>
        <begin position="29"/>
        <end position="119"/>
    </location>
</feature>
<dbReference type="InterPro" id="IPR040026">
    <property type="entry name" value="FliD"/>
</dbReference>
<feature type="compositionally biased region" description="Low complexity" evidence="6">
    <location>
        <begin position="1"/>
        <end position="13"/>
    </location>
</feature>
<evidence type="ECO:0000256" key="2">
    <source>
        <dbReference type="ARBA" id="ARBA00011255"/>
    </source>
</evidence>
<protein>
    <recommendedName>
        <fullName evidence="5">Flagellar hook-associated protein 2</fullName>
        <shortName evidence="5">HAP2</shortName>
    </recommendedName>
    <alternativeName>
        <fullName evidence="5">Flagellar cap protein</fullName>
    </alternativeName>
</protein>
<dbReference type="NCBIfam" id="NF009400">
    <property type="entry name" value="PRK12765.1"/>
    <property type="match status" value="1"/>
</dbReference>
<dbReference type="Pfam" id="PF02465">
    <property type="entry name" value="FliD_N"/>
    <property type="match status" value="1"/>
</dbReference>